<feature type="non-terminal residue" evidence="3">
    <location>
        <position position="72"/>
    </location>
</feature>
<evidence type="ECO:0000313" key="3">
    <source>
        <dbReference type="EMBL" id="KKM65098.1"/>
    </source>
</evidence>
<dbReference type="Pfam" id="PF04945">
    <property type="entry name" value="YHS"/>
    <property type="match status" value="1"/>
</dbReference>
<dbReference type="SMART" id="SM00746">
    <property type="entry name" value="TRASH"/>
    <property type="match status" value="1"/>
</dbReference>
<dbReference type="InterPro" id="IPR011017">
    <property type="entry name" value="TRASH_dom"/>
</dbReference>
<proteinExistence type="predicted"/>
<accession>A0A0F9J6C2</accession>
<dbReference type="InterPro" id="IPR007029">
    <property type="entry name" value="YHS_dom"/>
</dbReference>
<comment type="caution">
    <text evidence="3">The sequence shown here is derived from an EMBL/GenBank/DDBJ whole genome shotgun (WGS) entry which is preliminary data.</text>
</comment>
<dbReference type="GO" id="GO:0016491">
    <property type="term" value="F:oxidoreductase activity"/>
    <property type="evidence" value="ECO:0007669"/>
    <property type="project" value="InterPro"/>
</dbReference>
<dbReference type="Gene3D" id="1.10.620.20">
    <property type="entry name" value="Ribonucleotide Reductase, subunit A"/>
    <property type="match status" value="1"/>
</dbReference>
<dbReference type="AlphaFoldDB" id="A0A0F9J6C2"/>
<feature type="region of interest" description="Disordered" evidence="1">
    <location>
        <begin position="1"/>
        <end position="29"/>
    </location>
</feature>
<evidence type="ECO:0000256" key="1">
    <source>
        <dbReference type="SAM" id="MobiDB-lite"/>
    </source>
</evidence>
<reference evidence="3" key="1">
    <citation type="journal article" date="2015" name="Nature">
        <title>Complex archaea that bridge the gap between prokaryotes and eukaryotes.</title>
        <authorList>
            <person name="Spang A."/>
            <person name="Saw J.H."/>
            <person name="Jorgensen S.L."/>
            <person name="Zaremba-Niedzwiedzka K."/>
            <person name="Martijn J."/>
            <person name="Lind A.E."/>
            <person name="van Eijk R."/>
            <person name="Schleper C."/>
            <person name="Guy L."/>
            <person name="Ettema T.J."/>
        </authorList>
    </citation>
    <scope>NUCLEOTIDE SEQUENCE</scope>
</reference>
<dbReference type="SUPFAM" id="SSF47240">
    <property type="entry name" value="Ferritin-like"/>
    <property type="match status" value="1"/>
</dbReference>
<evidence type="ECO:0000259" key="2">
    <source>
        <dbReference type="SMART" id="SM00746"/>
    </source>
</evidence>
<dbReference type="EMBL" id="LAZR01010780">
    <property type="protein sequence ID" value="KKM65098.1"/>
    <property type="molecule type" value="Genomic_DNA"/>
</dbReference>
<organism evidence="3">
    <name type="scientific">marine sediment metagenome</name>
    <dbReference type="NCBI Taxonomy" id="412755"/>
    <lineage>
        <taxon>unclassified sequences</taxon>
        <taxon>metagenomes</taxon>
        <taxon>ecological metagenomes</taxon>
    </lineage>
</organism>
<feature type="domain" description="TRASH" evidence="2">
    <location>
        <begin position="28"/>
        <end position="66"/>
    </location>
</feature>
<name>A0A0F9J6C2_9ZZZZ</name>
<dbReference type="InterPro" id="IPR012348">
    <property type="entry name" value="RNR-like"/>
</dbReference>
<gene>
    <name evidence="3" type="ORF">LCGC14_1494740</name>
</gene>
<protein>
    <recommendedName>
        <fullName evidence="2">TRASH domain-containing protein</fullName>
    </recommendedName>
</protein>
<dbReference type="InterPro" id="IPR009078">
    <property type="entry name" value="Ferritin-like_SF"/>
</dbReference>
<feature type="compositionally biased region" description="Basic and acidic residues" evidence="1">
    <location>
        <begin position="1"/>
        <end position="10"/>
    </location>
</feature>
<sequence length="72" mass="8035">MNKHEPQDHSHHQHGHSSVSPDDRTVKDPVCGMTVALDQGKPSREYSGETFHFCSQKCHDKFAADPESFLSG</sequence>